<dbReference type="InterPro" id="IPR003615">
    <property type="entry name" value="HNH_nuc"/>
</dbReference>
<comment type="caution">
    <text evidence="7">The sequence shown here is derived from an EMBL/GenBank/DDBJ whole genome shotgun (WGS) entry which is preliminary data.</text>
</comment>
<dbReference type="Proteomes" id="UP000240571">
    <property type="component" value="Unassembled WGS sequence"/>
</dbReference>
<reference evidence="6 8" key="1">
    <citation type="submission" date="2016-06" db="EMBL/GenBank/DDBJ databases">
        <title>Draft genome sequence of Pseudomonas sp. S1E40, a novel strain antagonistic activity to fungal plant pathogen.</title>
        <authorList>
            <person name="Tambong J.T."/>
            <person name="Tchagang C."/>
            <person name="Xu R."/>
        </authorList>
    </citation>
    <scope>NUCLEOTIDE SEQUENCE [LARGE SCALE GENOMIC DNA]</scope>
    <source>
        <strain evidence="6 8">S1E40</strain>
    </source>
</reference>
<dbReference type="GO" id="GO:0004519">
    <property type="term" value="F:endonuclease activity"/>
    <property type="evidence" value="ECO:0007669"/>
    <property type="project" value="UniProtKB-KW"/>
</dbReference>
<gene>
    <name evidence="6" type="ORF">BBG20_12645</name>
    <name evidence="7" type="ORF">C9382_12455</name>
</gene>
<reference evidence="7 9" key="2">
    <citation type="submission" date="2018-03" db="EMBL/GenBank/DDBJ databases">
        <title>Diversity of bacteria associated with corn roots inoculated with woodland soils in Canada, and Description of Pseudomonas aylmerense sp. nov.</title>
        <authorList>
            <person name="Tambong J.T."/>
            <person name="Xu R."/>
            <person name="Tchagang C."/>
        </authorList>
    </citation>
    <scope>NUCLEOTIDE SEQUENCE [LARGE SCALE GENOMIC DNA]</scope>
    <source>
        <strain evidence="7 9">S1E44</strain>
    </source>
</reference>
<dbReference type="PANTHER" id="PTHR41286">
    <property type="entry name" value="HNH NUCLEASE YAJD-RELATED"/>
    <property type="match status" value="1"/>
</dbReference>
<comment type="similarity">
    <text evidence="3">Belongs to the HNH nuclease family.</text>
</comment>
<dbReference type="GO" id="GO:0003676">
    <property type="term" value="F:nucleic acid binding"/>
    <property type="evidence" value="ECO:0007669"/>
    <property type="project" value="InterPro"/>
</dbReference>
<dbReference type="SMART" id="SM00507">
    <property type="entry name" value="HNHc"/>
    <property type="match status" value="1"/>
</dbReference>
<sequence length="113" mass="12908">MGRLKTLANRVKTQPDRLVAVNTNSWRATKETAAQRGYGYKWQKAREGWLHAHPLCVYCERLGRVTGGSVVDHIEAHRGDMAVFWDRNNWQTLCKPCHDSVKQAEEAGSARSW</sequence>
<proteinExistence type="inferred from homology"/>
<dbReference type="InterPro" id="IPR002711">
    <property type="entry name" value="HNH"/>
</dbReference>
<evidence type="ECO:0000313" key="6">
    <source>
        <dbReference type="EMBL" id="OCW28153.1"/>
    </source>
</evidence>
<evidence type="ECO:0000313" key="8">
    <source>
        <dbReference type="Proteomes" id="UP000095081"/>
    </source>
</evidence>
<keyword evidence="1" id="KW-0540">Nuclease</keyword>
<evidence type="ECO:0000313" key="7">
    <source>
        <dbReference type="EMBL" id="PTC29350.1"/>
    </source>
</evidence>
<evidence type="ECO:0000256" key="4">
    <source>
        <dbReference type="ARBA" id="ARBA00040194"/>
    </source>
</evidence>
<keyword evidence="7" id="KW-0255">Endonuclease</keyword>
<dbReference type="GO" id="GO:0005829">
    <property type="term" value="C:cytosol"/>
    <property type="evidence" value="ECO:0007669"/>
    <property type="project" value="TreeGrafter"/>
</dbReference>
<accession>A0A2T4G0Y7</accession>
<dbReference type="GO" id="GO:0016787">
    <property type="term" value="F:hydrolase activity"/>
    <property type="evidence" value="ECO:0007669"/>
    <property type="project" value="UniProtKB-KW"/>
</dbReference>
<evidence type="ECO:0000256" key="3">
    <source>
        <dbReference type="ARBA" id="ARBA00038412"/>
    </source>
</evidence>
<keyword evidence="8" id="KW-1185">Reference proteome</keyword>
<organism evidence="7 9">
    <name type="scientific">Pseudomonas aylmerensis</name>
    <dbReference type="NCBI Taxonomy" id="1869229"/>
    <lineage>
        <taxon>Bacteria</taxon>
        <taxon>Pseudomonadati</taxon>
        <taxon>Pseudomonadota</taxon>
        <taxon>Gammaproteobacteria</taxon>
        <taxon>Pseudomonadales</taxon>
        <taxon>Pseudomonadaceae</taxon>
        <taxon>Pseudomonas</taxon>
    </lineage>
</organism>
<evidence type="ECO:0000256" key="1">
    <source>
        <dbReference type="ARBA" id="ARBA00022722"/>
    </source>
</evidence>
<name>A0A2T4G0Y7_9PSED</name>
<evidence type="ECO:0000259" key="5">
    <source>
        <dbReference type="SMART" id="SM00507"/>
    </source>
</evidence>
<dbReference type="CDD" id="cd00085">
    <property type="entry name" value="HNHc"/>
    <property type="match status" value="1"/>
</dbReference>
<protein>
    <recommendedName>
        <fullName evidence="4">Putative HNH nuclease YajD</fullName>
    </recommendedName>
</protein>
<keyword evidence="2" id="KW-0378">Hydrolase</keyword>
<dbReference type="AlphaFoldDB" id="A0A2T4G0Y7"/>
<dbReference type="EMBL" id="MAUE01000015">
    <property type="protein sequence ID" value="OCW28153.1"/>
    <property type="molecule type" value="Genomic_DNA"/>
</dbReference>
<dbReference type="Proteomes" id="UP000095081">
    <property type="component" value="Unassembled WGS sequence"/>
</dbReference>
<feature type="domain" description="HNH nuclease" evidence="5">
    <location>
        <begin position="44"/>
        <end position="99"/>
    </location>
</feature>
<dbReference type="OrthoDB" id="5292295at2"/>
<dbReference type="Gene3D" id="1.10.30.50">
    <property type="match status" value="1"/>
</dbReference>
<dbReference type="Pfam" id="PF01844">
    <property type="entry name" value="HNH"/>
    <property type="match status" value="1"/>
</dbReference>
<evidence type="ECO:0000313" key="9">
    <source>
        <dbReference type="Proteomes" id="UP000240571"/>
    </source>
</evidence>
<dbReference type="GO" id="GO:0008270">
    <property type="term" value="F:zinc ion binding"/>
    <property type="evidence" value="ECO:0007669"/>
    <property type="project" value="InterPro"/>
</dbReference>
<evidence type="ECO:0000256" key="2">
    <source>
        <dbReference type="ARBA" id="ARBA00022801"/>
    </source>
</evidence>
<dbReference type="RefSeq" id="WP_065903818.1">
    <property type="nucleotide sequence ID" value="NZ_MAUE01000015.1"/>
</dbReference>
<dbReference type="EMBL" id="PYWW01000027">
    <property type="protein sequence ID" value="PTC29350.1"/>
    <property type="molecule type" value="Genomic_DNA"/>
</dbReference>
<dbReference type="PANTHER" id="PTHR41286:SF1">
    <property type="entry name" value="HNH NUCLEASE YAJD-RELATED"/>
    <property type="match status" value="1"/>
</dbReference>